<comment type="caution">
    <text evidence="6">The sequence shown here is derived from an EMBL/GenBank/DDBJ whole genome shotgun (WGS) entry which is preliminary data.</text>
</comment>
<dbReference type="SUPFAM" id="SSF111369">
    <property type="entry name" value="HlyD-like secretion proteins"/>
    <property type="match status" value="2"/>
</dbReference>
<feature type="domain" description="CusB-like beta-barrel" evidence="5">
    <location>
        <begin position="265"/>
        <end position="308"/>
    </location>
</feature>
<evidence type="ECO:0000259" key="5">
    <source>
        <dbReference type="Pfam" id="PF25954"/>
    </source>
</evidence>
<evidence type="ECO:0000259" key="4">
    <source>
        <dbReference type="Pfam" id="PF25917"/>
    </source>
</evidence>
<dbReference type="InterPro" id="IPR058792">
    <property type="entry name" value="Beta-barrel_RND_2"/>
</dbReference>
<evidence type="ECO:0000256" key="1">
    <source>
        <dbReference type="ARBA" id="ARBA00009477"/>
    </source>
</evidence>
<keyword evidence="7" id="KW-1185">Reference proteome</keyword>
<dbReference type="Gene3D" id="1.10.287.470">
    <property type="entry name" value="Helix hairpin bin"/>
    <property type="match status" value="1"/>
</dbReference>
<feature type="coiled-coil region" evidence="2">
    <location>
        <begin position="178"/>
        <end position="226"/>
    </location>
</feature>
<evidence type="ECO:0000313" key="6">
    <source>
        <dbReference type="EMBL" id="TWH17816.1"/>
    </source>
</evidence>
<dbReference type="Proteomes" id="UP000321583">
    <property type="component" value="Unassembled WGS sequence"/>
</dbReference>
<dbReference type="InterPro" id="IPR050739">
    <property type="entry name" value="MFP"/>
</dbReference>
<comment type="similarity">
    <text evidence="1">Belongs to the membrane fusion protein (MFP) (TC 8.A.1) family.</text>
</comment>
<reference evidence="6 7" key="1">
    <citation type="submission" date="2019-07" db="EMBL/GenBank/DDBJ databases">
        <title>Genome sequencing of lignin-degrading bacterial isolates.</title>
        <authorList>
            <person name="Gladden J."/>
        </authorList>
    </citation>
    <scope>NUCLEOTIDE SEQUENCE [LARGE SCALE GENOMIC DNA]</scope>
    <source>
        <strain evidence="6 7">J19</strain>
    </source>
</reference>
<dbReference type="Gene3D" id="2.40.50.100">
    <property type="match status" value="1"/>
</dbReference>
<keyword evidence="2" id="KW-0175">Coiled coil</keyword>
<organism evidence="6 7">
    <name type="scientific">Pseudoxanthomonas taiwanensis J19</name>
    <dbReference type="NCBI Taxonomy" id="935569"/>
    <lineage>
        <taxon>Bacteria</taxon>
        <taxon>Pseudomonadati</taxon>
        <taxon>Pseudomonadota</taxon>
        <taxon>Gammaproteobacteria</taxon>
        <taxon>Lysobacterales</taxon>
        <taxon>Lysobacteraceae</taxon>
        <taxon>Pseudoxanthomonas</taxon>
    </lineage>
</organism>
<keyword evidence="3" id="KW-0812">Transmembrane</keyword>
<dbReference type="RefSeq" id="WP_028914439.1">
    <property type="nucleotide sequence ID" value="NZ_VLJS01000001.1"/>
</dbReference>
<dbReference type="OrthoDB" id="9811754at2"/>
<name>A0A562E6T7_9GAMM</name>
<dbReference type="PANTHER" id="PTHR30386">
    <property type="entry name" value="MEMBRANE FUSION SUBUNIT OF EMRAB-TOLC MULTIDRUG EFFLUX PUMP"/>
    <property type="match status" value="1"/>
</dbReference>
<dbReference type="InterPro" id="IPR058625">
    <property type="entry name" value="MdtA-like_BSH"/>
</dbReference>
<evidence type="ECO:0000313" key="7">
    <source>
        <dbReference type="Proteomes" id="UP000321583"/>
    </source>
</evidence>
<protein>
    <submittedName>
        <fullName evidence="6">Multidrug resistance efflux pump</fullName>
    </submittedName>
</protein>
<feature type="domain" description="Multidrug resistance protein MdtA-like barrel-sandwich hybrid" evidence="4">
    <location>
        <begin position="68"/>
        <end position="261"/>
    </location>
</feature>
<dbReference type="EMBL" id="VLJS01000001">
    <property type="protein sequence ID" value="TWH17816.1"/>
    <property type="molecule type" value="Genomic_DNA"/>
</dbReference>
<accession>A0A562E6T7</accession>
<dbReference type="Gene3D" id="2.40.30.170">
    <property type="match status" value="1"/>
</dbReference>
<dbReference type="Pfam" id="PF25917">
    <property type="entry name" value="BSH_RND"/>
    <property type="match status" value="1"/>
</dbReference>
<dbReference type="Pfam" id="PF25954">
    <property type="entry name" value="Beta-barrel_RND_2"/>
    <property type="match status" value="1"/>
</dbReference>
<proteinExistence type="inferred from homology"/>
<keyword evidence="3" id="KW-1133">Transmembrane helix</keyword>
<feature type="transmembrane region" description="Helical" evidence="3">
    <location>
        <begin position="23"/>
        <end position="44"/>
    </location>
</feature>
<gene>
    <name evidence="6" type="ORF">L613_000100000390</name>
</gene>
<dbReference type="PANTHER" id="PTHR30386:SF24">
    <property type="entry name" value="MULTIDRUG RESISTANCE EFFLUX PUMP"/>
    <property type="match status" value="1"/>
</dbReference>
<dbReference type="AlphaFoldDB" id="A0A562E6T7"/>
<keyword evidence="3" id="KW-0472">Membrane</keyword>
<evidence type="ECO:0000256" key="3">
    <source>
        <dbReference type="SAM" id="Phobius"/>
    </source>
</evidence>
<sequence>MNAPATASPTASTPQPAAPRRRLLATLGIAALALAGIGLVLYAWQVPPFHGAIERTEDAQVQGQVTLVAPQVEGYVVEVAVQDFQQVRRGQLLARIDDRIYAQQLQQARAQLLAARAELAAWDQQRRGAAAASAQVAARIQAQQAQREHADAVLRRANELAAQRLVSEQDREAALASDRQARADLVQARAALQAARENERGIETGRRGLEARVAAAEAAVELARINLDNTRILAPRDGRLGQVGVREGAYVATATTLMALVPDELWVVANFKETQMARVQSGQPVRFTVDALGGLALSGHVERIAPATGAQFSVLPPDNATGNFVKIPQRIPVRIGIDPGQEPLLSRLAPGMSVVVAVDTGA</sequence>
<dbReference type="GO" id="GO:0055085">
    <property type="term" value="P:transmembrane transport"/>
    <property type="evidence" value="ECO:0007669"/>
    <property type="project" value="InterPro"/>
</dbReference>
<evidence type="ECO:0000256" key="2">
    <source>
        <dbReference type="SAM" id="Coils"/>
    </source>
</evidence>
<dbReference type="PRINTS" id="PR01490">
    <property type="entry name" value="RTXTOXIND"/>
</dbReference>